<protein>
    <submittedName>
        <fullName evidence="2">Secreted RxLR effector protein 161-like</fullName>
    </submittedName>
</protein>
<accession>A0AC58RVU6</accession>
<organism evidence="1 2">
    <name type="scientific">Nicotiana tabacum</name>
    <name type="common">Common tobacco</name>
    <dbReference type="NCBI Taxonomy" id="4097"/>
    <lineage>
        <taxon>Eukaryota</taxon>
        <taxon>Viridiplantae</taxon>
        <taxon>Streptophyta</taxon>
        <taxon>Embryophyta</taxon>
        <taxon>Tracheophyta</taxon>
        <taxon>Spermatophyta</taxon>
        <taxon>Magnoliopsida</taxon>
        <taxon>eudicotyledons</taxon>
        <taxon>Gunneridae</taxon>
        <taxon>Pentapetalae</taxon>
        <taxon>asterids</taxon>
        <taxon>lamiids</taxon>
        <taxon>Solanales</taxon>
        <taxon>Solanaceae</taxon>
        <taxon>Nicotianoideae</taxon>
        <taxon>Nicotianeae</taxon>
        <taxon>Nicotiana</taxon>
    </lineage>
</organism>
<dbReference type="Proteomes" id="UP000790787">
    <property type="component" value="Chromosome 1"/>
</dbReference>
<name>A0AC58RVU6_TOBAC</name>
<reference evidence="1" key="1">
    <citation type="journal article" date="2014" name="Nat. Commun.">
        <title>The tobacco genome sequence and its comparison with those of tomato and potato.</title>
        <authorList>
            <person name="Sierro N."/>
            <person name="Battey J.N."/>
            <person name="Ouadi S."/>
            <person name="Bakaher N."/>
            <person name="Bovet L."/>
            <person name="Willig A."/>
            <person name="Goepfert S."/>
            <person name="Peitsch M.C."/>
            <person name="Ivanov N.V."/>
        </authorList>
    </citation>
    <scope>NUCLEOTIDE SEQUENCE [LARGE SCALE GENOMIC DNA]</scope>
</reference>
<gene>
    <name evidence="2" type="primary">LOC142163468</name>
</gene>
<reference evidence="2" key="2">
    <citation type="submission" date="2025-08" db="UniProtKB">
        <authorList>
            <consortium name="RefSeq"/>
        </authorList>
    </citation>
    <scope>IDENTIFICATION</scope>
    <source>
        <tissue evidence="2">Leaf</tissue>
    </source>
</reference>
<sequence>MARTMLIDSGITKNFWAEAINTACYLVNRGFIGSLLYLTASIPDIIFNVGLCVRFQSNPKESHLKAAKRILRYLKGTQDLVLYYPSGDSFNLIGYDDADYAGYLVDMKGTSGMTHFLGSCLISWGRRKQNLVAFSTAEVEYVAAASYCAQLLWIKQQMEDFVVFTECVPLLCDNTSALNMTNNLVQHKRTKHIDVRHHFLRDNVEKGLISMKFYSTEDQIADIFTKALSRKHFERNRVKLGLLKPN</sequence>
<keyword evidence="1" id="KW-1185">Reference proteome</keyword>
<evidence type="ECO:0000313" key="2">
    <source>
        <dbReference type="RefSeq" id="XP_075076856.1"/>
    </source>
</evidence>
<proteinExistence type="predicted"/>
<dbReference type="RefSeq" id="XP_075076856.1">
    <property type="nucleotide sequence ID" value="XM_075220755.1"/>
</dbReference>
<evidence type="ECO:0000313" key="1">
    <source>
        <dbReference type="Proteomes" id="UP000790787"/>
    </source>
</evidence>